<feature type="coiled-coil region" evidence="1">
    <location>
        <begin position="211"/>
        <end position="308"/>
    </location>
</feature>
<dbReference type="Proteomes" id="UP000663845">
    <property type="component" value="Unassembled WGS sequence"/>
</dbReference>
<proteinExistence type="predicted"/>
<feature type="coiled-coil region" evidence="1">
    <location>
        <begin position="342"/>
        <end position="425"/>
    </location>
</feature>
<dbReference type="AlphaFoldDB" id="A0A813WRV3"/>
<feature type="coiled-coil region" evidence="1">
    <location>
        <begin position="714"/>
        <end position="834"/>
    </location>
</feature>
<name>A0A813WRV3_9BILA</name>
<accession>A0A813WRV3</accession>
<dbReference type="OrthoDB" id="10056252at2759"/>
<evidence type="ECO:0000256" key="1">
    <source>
        <dbReference type="SAM" id="Coils"/>
    </source>
</evidence>
<comment type="caution">
    <text evidence="2">The sequence shown here is derived from an EMBL/GenBank/DDBJ whole genome shotgun (WGS) entry which is preliminary data.</text>
</comment>
<feature type="coiled-coil region" evidence="1">
    <location>
        <begin position="907"/>
        <end position="941"/>
    </location>
</feature>
<dbReference type="Proteomes" id="UP000663891">
    <property type="component" value="Unassembled WGS sequence"/>
</dbReference>
<dbReference type="Proteomes" id="UP000663881">
    <property type="component" value="Unassembled WGS sequence"/>
</dbReference>
<feature type="coiled-coil region" evidence="1">
    <location>
        <begin position="509"/>
        <end position="543"/>
    </location>
</feature>
<evidence type="ECO:0000313" key="5">
    <source>
        <dbReference type="Proteomes" id="UP000663845"/>
    </source>
</evidence>
<feature type="coiled-coil region" evidence="1">
    <location>
        <begin position="43"/>
        <end position="168"/>
    </location>
</feature>
<protein>
    <submittedName>
        <fullName evidence="2">Uncharacterized protein</fullName>
    </submittedName>
</protein>
<sequence length="981" mass="115918">MVTLTNDYESDSFVSEMSFNEDKNPVENLRRTLDIQGDKLNQISSNNRELINVQSQLARLRSELEKSEMLRQTLEYELTLLRTQHGKQTAFTHHLQNQFNQANDQIKQLQLQVETHNQHKDNELKEKDKKILELENETETLHERERRIEALNEQIQKMEKTFTDSESLSRKNLAQSILAKERETELKKEYEVIQIKLQYSEQALEQERDISSEAKLNVQLLTNRLSDIEANYESLKNQCKNQERKIDEYQRQCSNEKLLRTTLGKLQSELETKCSDTQKLTIEYEKQLKSIREELANYRRKYRNNEDKYCQIVNKTFEYLRSTRIINETYQTDQNLPTLKQLEELKLHIEQLKTSKVDQTNEISRLKKTIERLNKSSMTQKQIEHETEVNKEKLQIEVDDCREKISAYEESLIRLKRDREHLIKEIEIKSSLINSIQLKFKNLLGKTSINIENDFNDLEKEFKKVLLKSNALEQKLIEKDHDTLLLTQKLEQQVLNLKHDLDQRHQIFLTQKDQLLQRHQNDIQNLTTQLQKMEMRTNEAEHLLNNKDKSTNELIEQSDKFYTILKHLISIWIPLRRRYFQLIDSNRFLKQDLLRFNQIKQIVNLNSSIKNRFRIYVITIIALKRFLSFKTNSSIVTIRSSNIVYDQNILSTFNRNFIQNINYDEIFQSLIIQLNRLHSPIQKGSLIKLIAGGLPKSSSYTKTSDLIHSLIVRVDQSEIKIHDKEKECSDLEKSLINLQSEIESRVDYNQFERLCDELQRALDREKQAQELLNEQNNQLKSLTDIIHQTQNEKDFIQEKFNQIMQNEIHSKDKIQHLNKAHQQMDENVKRAEKAIRLVVSDKEAISAYCTRINSVLNVTEKRGVDNVEQLITQLHALAQLPQNFDQKRSPPEMALCQSMALGFVNLLNRLKELLNTNSKDIESLKEHCQMLTEQFRQTSAEEISQMDSSQTIIVQAHPVRVQVNHHPQSAFKPIKPEQHDD</sequence>
<dbReference type="PANTHER" id="PTHR37476:SF1">
    <property type="entry name" value="COILED-COIL DOMAIN-CONTAINING PROTEIN 171"/>
    <property type="match status" value="1"/>
</dbReference>
<dbReference type="EMBL" id="CAJOAY010001243">
    <property type="protein sequence ID" value="CAF3815945.1"/>
    <property type="molecule type" value="Genomic_DNA"/>
</dbReference>
<organism evidence="2 5">
    <name type="scientific">Adineta steineri</name>
    <dbReference type="NCBI Taxonomy" id="433720"/>
    <lineage>
        <taxon>Eukaryota</taxon>
        <taxon>Metazoa</taxon>
        <taxon>Spiralia</taxon>
        <taxon>Gnathifera</taxon>
        <taxon>Rotifera</taxon>
        <taxon>Eurotatoria</taxon>
        <taxon>Bdelloidea</taxon>
        <taxon>Adinetida</taxon>
        <taxon>Adinetidae</taxon>
        <taxon>Adineta</taxon>
    </lineage>
</organism>
<dbReference type="PANTHER" id="PTHR37476">
    <property type="entry name" value="COILED-COIL DOMAIN-CONTAINING PROTEIN 171"/>
    <property type="match status" value="1"/>
</dbReference>
<evidence type="ECO:0000313" key="2">
    <source>
        <dbReference type="EMBL" id="CAF0858908.1"/>
    </source>
</evidence>
<keyword evidence="1" id="KW-0175">Coiled coil</keyword>
<evidence type="ECO:0000313" key="3">
    <source>
        <dbReference type="EMBL" id="CAF0913150.1"/>
    </source>
</evidence>
<gene>
    <name evidence="2" type="ORF">JYZ213_LOCUS8318</name>
    <name evidence="4" type="ORF">OKA104_LOCUS19362</name>
    <name evidence="3" type="ORF">VCS650_LOCUS9957</name>
</gene>
<dbReference type="EMBL" id="CAJNON010000070">
    <property type="protein sequence ID" value="CAF0913150.1"/>
    <property type="molecule type" value="Genomic_DNA"/>
</dbReference>
<dbReference type="EMBL" id="CAJNOG010000056">
    <property type="protein sequence ID" value="CAF0858908.1"/>
    <property type="molecule type" value="Genomic_DNA"/>
</dbReference>
<evidence type="ECO:0000313" key="4">
    <source>
        <dbReference type="EMBL" id="CAF3815945.1"/>
    </source>
</evidence>
<reference evidence="2" key="1">
    <citation type="submission" date="2021-02" db="EMBL/GenBank/DDBJ databases">
        <authorList>
            <person name="Nowell W R."/>
        </authorList>
    </citation>
    <scope>NUCLEOTIDE SEQUENCE</scope>
</reference>